<name>A0A5N7MS41_9HYPH</name>
<dbReference type="PROSITE" id="PS00101">
    <property type="entry name" value="HEXAPEP_TRANSFERASES"/>
    <property type="match status" value="1"/>
</dbReference>
<dbReference type="EMBL" id="VOSK01000182">
    <property type="protein sequence ID" value="MPR28924.1"/>
    <property type="molecule type" value="Genomic_DNA"/>
</dbReference>
<gene>
    <name evidence="6" type="ORF">FS320_28320</name>
</gene>
<dbReference type="OrthoDB" id="9815592at2"/>
<dbReference type="SUPFAM" id="SSF51161">
    <property type="entry name" value="Trimeric LpxA-like enzymes"/>
    <property type="match status" value="1"/>
</dbReference>
<dbReference type="Gene3D" id="2.160.10.10">
    <property type="entry name" value="Hexapeptide repeat proteins"/>
    <property type="match status" value="1"/>
</dbReference>
<dbReference type="PANTHER" id="PTHR43300:SF11">
    <property type="entry name" value="ACETYLTRANSFERASE RV3034C-RELATED"/>
    <property type="match status" value="1"/>
</dbReference>
<comment type="caution">
    <text evidence="6">The sequence shown here is derived from an EMBL/GenBank/DDBJ whole genome shotgun (WGS) entry which is preliminary data.</text>
</comment>
<dbReference type="InterPro" id="IPR017694">
    <property type="entry name" value="Phosphonate_tfrase_rpt"/>
</dbReference>
<dbReference type="InterPro" id="IPR011004">
    <property type="entry name" value="Trimer_LpxA-like_sf"/>
</dbReference>
<proteinExistence type="inferred from homology"/>
<keyword evidence="4" id="KW-0012">Acyltransferase</keyword>
<dbReference type="InterPro" id="IPR018357">
    <property type="entry name" value="Hexapep_transf_CS"/>
</dbReference>
<evidence type="ECO:0000256" key="3">
    <source>
        <dbReference type="ARBA" id="ARBA00022737"/>
    </source>
</evidence>
<dbReference type="Pfam" id="PF00132">
    <property type="entry name" value="Hexapep"/>
    <property type="match status" value="1"/>
</dbReference>
<dbReference type="NCBIfam" id="TIGR03308">
    <property type="entry name" value="phn_thr-fam"/>
    <property type="match status" value="1"/>
</dbReference>
<dbReference type="AlphaFoldDB" id="A0A5N7MS41"/>
<sequence length="232" mass="25898">MPKLDEYKPLIHATADVEQCTLGRFVEIEARSRVSETALGDYSYVMQDCAIRCATIGKFANIAAAVRINATNHPTWRATLHHFTYRAGDYFEGAGDEEEFFDWRRSHPVKIGNDVWIGHGATILPGVSVGNGAVVGAGAVVSRDVAPYTIVGGVPARLIRERFTPEVGRRMNRLAWREWPHDKLFSALNDFRALTVEAFVERYEAVTPNLHRTDIEPSPTSYPEPVDLDEQG</sequence>
<dbReference type="InterPro" id="IPR050179">
    <property type="entry name" value="Trans_hexapeptide_repeat"/>
</dbReference>
<comment type="similarity">
    <text evidence="1">Belongs to the transferase hexapeptide repeat family.</text>
</comment>
<dbReference type="Proteomes" id="UP000403266">
    <property type="component" value="Unassembled WGS sequence"/>
</dbReference>
<reference evidence="6 7" key="1">
    <citation type="journal article" date="2019" name="Syst. Appl. Microbiol.">
        <title>Microvirga tunisiensis sp. nov., a root nodule symbiotic bacterium isolated from Lupinus micranthus and L. luteus grown in Northern Tunisia.</title>
        <authorList>
            <person name="Msaddak A."/>
            <person name="Rejili M."/>
            <person name="Duran D."/>
            <person name="Mars M."/>
            <person name="Palacios J.M."/>
            <person name="Ruiz-Argueso T."/>
            <person name="Rey L."/>
            <person name="Imperial J."/>
        </authorList>
    </citation>
    <scope>NUCLEOTIDE SEQUENCE [LARGE SCALE GENOMIC DNA]</scope>
    <source>
        <strain evidence="6 7">Lmie10</strain>
    </source>
</reference>
<feature type="region of interest" description="Disordered" evidence="5">
    <location>
        <begin position="211"/>
        <end position="232"/>
    </location>
</feature>
<evidence type="ECO:0000256" key="2">
    <source>
        <dbReference type="ARBA" id="ARBA00022679"/>
    </source>
</evidence>
<keyword evidence="2 6" id="KW-0808">Transferase</keyword>
<protein>
    <submittedName>
        <fullName evidence="6">Acetyltransferase</fullName>
    </submittedName>
</protein>
<dbReference type="RefSeq" id="WP_152715598.1">
    <property type="nucleotide sequence ID" value="NZ_VOSJ01000202.1"/>
</dbReference>
<evidence type="ECO:0000256" key="1">
    <source>
        <dbReference type="ARBA" id="ARBA00007274"/>
    </source>
</evidence>
<evidence type="ECO:0000256" key="5">
    <source>
        <dbReference type="SAM" id="MobiDB-lite"/>
    </source>
</evidence>
<keyword evidence="3" id="KW-0677">Repeat</keyword>
<keyword evidence="7" id="KW-1185">Reference proteome</keyword>
<organism evidence="6 7">
    <name type="scientific">Microvirga tunisiensis</name>
    <dbReference type="NCBI Taxonomy" id="2108360"/>
    <lineage>
        <taxon>Bacteria</taxon>
        <taxon>Pseudomonadati</taxon>
        <taxon>Pseudomonadota</taxon>
        <taxon>Alphaproteobacteria</taxon>
        <taxon>Hyphomicrobiales</taxon>
        <taxon>Methylobacteriaceae</taxon>
        <taxon>Microvirga</taxon>
    </lineage>
</organism>
<accession>A0A5N7MS41</accession>
<dbReference type="CDD" id="cd03349">
    <property type="entry name" value="LbH_XAT"/>
    <property type="match status" value="1"/>
</dbReference>
<dbReference type="InterPro" id="IPR001451">
    <property type="entry name" value="Hexapep"/>
</dbReference>
<dbReference type="GO" id="GO:0016746">
    <property type="term" value="F:acyltransferase activity"/>
    <property type="evidence" value="ECO:0007669"/>
    <property type="project" value="UniProtKB-KW"/>
</dbReference>
<evidence type="ECO:0000313" key="7">
    <source>
        <dbReference type="Proteomes" id="UP000403266"/>
    </source>
</evidence>
<evidence type="ECO:0000313" key="6">
    <source>
        <dbReference type="EMBL" id="MPR28924.1"/>
    </source>
</evidence>
<dbReference type="PANTHER" id="PTHR43300">
    <property type="entry name" value="ACETYLTRANSFERASE"/>
    <property type="match status" value="1"/>
</dbReference>
<evidence type="ECO:0000256" key="4">
    <source>
        <dbReference type="ARBA" id="ARBA00023315"/>
    </source>
</evidence>